<dbReference type="FunFam" id="2.130.10.10:FF:000102">
    <property type="entry name" value="Actin-interacting protein 1"/>
    <property type="match status" value="1"/>
</dbReference>
<evidence type="ECO:0000256" key="2">
    <source>
        <dbReference type="ARBA" id="ARBA00022737"/>
    </source>
</evidence>
<keyword evidence="6" id="KW-1185">Reference proteome</keyword>
<feature type="repeat" description="WD" evidence="4">
    <location>
        <begin position="229"/>
        <end position="270"/>
    </location>
</feature>
<dbReference type="GO" id="GO:0051015">
    <property type="term" value="F:actin filament binding"/>
    <property type="evidence" value="ECO:0007669"/>
    <property type="project" value="TreeGrafter"/>
</dbReference>
<evidence type="ECO:0000313" key="6">
    <source>
        <dbReference type="Proteomes" id="UP000230750"/>
    </source>
</evidence>
<protein>
    <submittedName>
        <fullName evidence="5">Actin-interacting protein 1</fullName>
    </submittedName>
</protein>
<evidence type="ECO:0000256" key="1">
    <source>
        <dbReference type="ARBA" id="ARBA00022574"/>
    </source>
</evidence>
<dbReference type="SUPFAM" id="SSF117289">
    <property type="entry name" value="Nucleoporin domain"/>
    <property type="match status" value="1"/>
</dbReference>
<dbReference type="CDD" id="cd00200">
    <property type="entry name" value="WD40"/>
    <property type="match status" value="1"/>
</dbReference>
<feature type="repeat" description="WD" evidence="4">
    <location>
        <begin position="513"/>
        <end position="547"/>
    </location>
</feature>
<dbReference type="GO" id="GO:0040011">
    <property type="term" value="P:locomotion"/>
    <property type="evidence" value="ECO:0007669"/>
    <property type="project" value="TreeGrafter"/>
</dbReference>
<dbReference type="PRINTS" id="PR00320">
    <property type="entry name" value="GPROTEINBRPT"/>
</dbReference>
<dbReference type="Pfam" id="PF00400">
    <property type="entry name" value="WD40"/>
    <property type="match status" value="3"/>
</dbReference>
<reference evidence="5 6" key="1">
    <citation type="journal article" date="2017" name="PLoS Biol.">
        <title>The sea cucumber genome provides insights into morphological evolution and visceral regeneration.</title>
        <authorList>
            <person name="Zhang X."/>
            <person name="Sun L."/>
            <person name="Yuan J."/>
            <person name="Sun Y."/>
            <person name="Gao Y."/>
            <person name="Zhang L."/>
            <person name="Li S."/>
            <person name="Dai H."/>
            <person name="Hamel J.F."/>
            <person name="Liu C."/>
            <person name="Yu Y."/>
            <person name="Liu S."/>
            <person name="Lin W."/>
            <person name="Guo K."/>
            <person name="Jin S."/>
            <person name="Xu P."/>
            <person name="Storey K.B."/>
            <person name="Huan P."/>
            <person name="Zhang T."/>
            <person name="Zhou Y."/>
            <person name="Zhang J."/>
            <person name="Lin C."/>
            <person name="Li X."/>
            <person name="Xing L."/>
            <person name="Huo D."/>
            <person name="Sun M."/>
            <person name="Wang L."/>
            <person name="Mercier A."/>
            <person name="Li F."/>
            <person name="Yang H."/>
            <person name="Xiang J."/>
        </authorList>
    </citation>
    <scope>NUCLEOTIDE SEQUENCE [LARGE SCALE GENOMIC DNA]</scope>
    <source>
        <strain evidence="5">Shaxun</strain>
        <tissue evidence="5">Muscle</tissue>
    </source>
</reference>
<dbReference type="STRING" id="307972.A0A2G8K837"/>
<feature type="repeat" description="WD" evidence="4">
    <location>
        <begin position="185"/>
        <end position="226"/>
    </location>
</feature>
<dbReference type="PROSITE" id="PS50294">
    <property type="entry name" value="WD_REPEATS_REGION"/>
    <property type="match status" value="3"/>
</dbReference>
<feature type="repeat" description="WD" evidence="4">
    <location>
        <begin position="54"/>
        <end position="95"/>
    </location>
</feature>
<dbReference type="PANTHER" id="PTHR19856">
    <property type="entry name" value="WD-REPEATCONTAINING PROTEIN WDR1"/>
    <property type="match status" value="1"/>
</dbReference>
<name>A0A2G8K837_STIJA</name>
<gene>
    <name evidence="5" type="ORF">BSL78_18994</name>
</gene>
<dbReference type="InterPro" id="IPR036322">
    <property type="entry name" value="WD40_repeat_dom_sf"/>
</dbReference>
<dbReference type="SMART" id="SM00320">
    <property type="entry name" value="WD40"/>
    <property type="match status" value="9"/>
</dbReference>
<dbReference type="InterPro" id="IPR011041">
    <property type="entry name" value="Quinoprot_gluc/sorb_DH_b-prop"/>
</dbReference>
<dbReference type="InterPro" id="IPR019775">
    <property type="entry name" value="WD40_repeat_CS"/>
</dbReference>
<dbReference type="OrthoDB" id="2306at2759"/>
<dbReference type="Gene3D" id="2.130.10.10">
    <property type="entry name" value="YVTN repeat-like/Quinoprotein amine dehydrogenase"/>
    <property type="match status" value="2"/>
</dbReference>
<dbReference type="Proteomes" id="UP000230750">
    <property type="component" value="Unassembled WGS sequence"/>
</dbReference>
<dbReference type="EMBL" id="MRZV01000796">
    <property type="protein sequence ID" value="PIK44142.1"/>
    <property type="molecule type" value="Genomic_DNA"/>
</dbReference>
<organism evidence="5 6">
    <name type="scientific">Stichopus japonicus</name>
    <name type="common">Sea cucumber</name>
    <dbReference type="NCBI Taxonomy" id="307972"/>
    <lineage>
        <taxon>Eukaryota</taxon>
        <taxon>Metazoa</taxon>
        <taxon>Echinodermata</taxon>
        <taxon>Eleutherozoa</taxon>
        <taxon>Echinozoa</taxon>
        <taxon>Holothuroidea</taxon>
        <taxon>Aspidochirotacea</taxon>
        <taxon>Aspidochirotida</taxon>
        <taxon>Stichopodidae</taxon>
        <taxon>Apostichopus</taxon>
    </lineage>
</organism>
<sequence>MSFEYKGAFASLPFVERGRAFALGPDPKGKTILYCNGRYVFIRNIEDPAEVDIYGEHSLQATVAKYTPSGFYICSADVSGKIRIWDTTQKEHILKYEYRPFCGMVRDLCWSPDSKRLVIVGDGNSQFGAAIIIDTGTTVGIIGHHSSAINSADYRPCRPFRVATGGDDYMAVFHEGPPFKYNRTLKDHTKFVQVVRFSPDGSVLATGGSDGMVFLYDGKTGDKLKSLGEKAHKGSVFGLCFSPDGTQLMTCSGDKTVKIWDVESAAEVTVFNMGTDMEDMQQSCLWMGEHLIAVSLSGEIKLLDKNNPDTPLRTISGHINNITSMTISEDKSAIYTVRVSGKGHGSQICAMAASEDGIVTVGFDDQVKVINHETGAYESTSLPTDGQPKGVACGKDGLIAVATEDQVIIYRKGNKVFAQKEDYSCLSVSIHPNQRDIAIGGNDNKIHIYNLDGDTLKQVNQLTVDGEVDTVAYSPDGVYLCSGNSVGTVNGFKVDESYKPIPHSWTFHGRSRIKKVAWSPDSTHFASGALDSVINVWEVNTKGNVMRIPGAHQGSNITGLDWLSENIILSGYIINPKMAGFFFVISV</sequence>
<comment type="caution">
    <text evidence="5">The sequence shown here is derived from an EMBL/GenBank/DDBJ whole genome shotgun (WGS) entry which is preliminary data.</text>
</comment>
<dbReference type="GO" id="GO:0030864">
    <property type="term" value="C:cortical actin cytoskeleton"/>
    <property type="evidence" value="ECO:0007669"/>
    <property type="project" value="TreeGrafter"/>
</dbReference>
<dbReference type="AlphaFoldDB" id="A0A2G8K837"/>
<proteinExistence type="inferred from homology"/>
<keyword evidence="1 4" id="KW-0853">WD repeat</keyword>
<dbReference type="PROSITE" id="PS50082">
    <property type="entry name" value="WD_REPEATS_2"/>
    <property type="match status" value="4"/>
</dbReference>
<comment type="similarity">
    <text evidence="3">Belongs to the WD repeat AIP1 family.</text>
</comment>
<evidence type="ECO:0000256" key="4">
    <source>
        <dbReference type="PROSITE-ProRule" id="PRU00221"/>
    </source>
</evidence>
<evidence type="ECO:0000313" key="5">
    <source>
        <dbReference type="EMBL" id="PIK44142.1"/>
    </source>
</evidence>
<keyword evidence="2" id="KW-0677">Repeat</keyword>
<dbReference type="InterPro" id="IPR020472">
    <property type="entry name" value="WD40_PAC1"/>
</dbReference>
<dbReference type="SUPFAM" id="SSF50978">
    <property type="entry name" value="WD40 repeat-like"/>
    <property type="match status" value="1"/>
</dbReference>
<accession>A0A2G8K837</accession>
<evidence type="ECO:0000256" key="3">
    <source>
        <dbReference type="ARBA" id="ARBA00038366"/>
    </source>
</evidence>
<dbReference type="GO" id="GO:0030042">
    <property type="term" value="P:actin filament depolymerization"/>
    <property type="evidence" value="ECO:0007669"/>
    <property type="project" value="TreeGrafter"/>
</dbReference>
<dbReference type="PANTHER" id="PTHR19856:SF0">
    <property type="entry name" value="WD REPEAT-CONTAINING PROTEIN 1"/>
    <property type="match status" value="1"/>
</dbReference>
<dbReference type="SUPFAM" id="SSF50952">
    <property type="entry name" value="Soluble quinoprotein glucose dehydrogenase"/>
    <property type="match status" value="1"/>
</dbReference>
<dbReference type="InterPro" id="IPR001680">
    <property type="entry name" value="WD40_rpt"/>
</dbReference>
<dbReference type="PROSITE" id="PS00678">
    <property type="entry name" value="WD_REPEATS_1"/>
    <property type="match status" value="1"/>
</dbReference>
<dbReference type="InterPro" id="IPR015943">
    <property type="entry name" value="WD40/YVTN_repeat-like_dom_sf"/>
</dbReference>